<evidence type="ECO:0000256" key="2">
    <source>
        <dbReference type="ARBA" id="ARBA00022487"/>
    </source>
</evidence>
<evidence type="ECO:0000256" key="1">
    <source>
        <dbReference type="ARBA" id="ARBA00005964"/>
    </source>
</evidence>
<dbReference type="InterPro" id="IPR050309">
    <property type="entry name" value="Type-B_Carboxylest/Lipase"/>
</dbReference>
<protein>
    <recommendedName>
        <fullName evidence="6">Carboxylic ester hydrolase</fullName>
        <ecNumber evidence="6">3.1.1.-</ecNumber>
    </recommendedName>
</protein>
<evidence type="ECO:0000259" key="7">
    <source>
        <dbReference type="Pfam" id="PF00135"/>
    </source>
</evidence>
<dbReference type="Proteomes" id="UP001107558">
    <property type="component" value="Chromosome 4"/>
</dbReference>
<keyword evidence="2" id="KW-0719">Serine esterase</keyword>
<dbReference type="InterPro" id="IPR002018">
    <property type="entry name" value="CarbesteraseB"/>
</dbReference>
<dbReference type="PANTHER" id="PTHR11559">
    <property type="entry name" value="CARBOXYLESTERASE"/>
    <property type="match status" value="1"/>
</dbReference>
<sequence>MFILIFTIKSSKCNLIVKTSGGELEGVHIRTGFSSSYIAFKGIPYAEPPIGKLRFRAPIPHRGWQGVRDASRHGNVCATNGFMGLMAGGDEDCLFLNVYTTDVTGNLPVLFWIYGGAYILGDGNTLIYGPDELMKENIVVVTFNYRLSVFGFLSTSDEYAQGNYGLKDMVLALKWVKENIKNFGGDPNKITIAGQSAGAVSVHHLMLSQATEGLFQQAIMMSGTALFPFSLQTNPRLKAEILAKKIGLTFNSTEELVQKLRKVSFKEILKHDRGIGDQDDPLGLVPFDFTVTVEPKNSIDERLVTEDPEKVLLSGKFRKIPTIIGTVSKEGLFNLVKNFIDPTFLSDYNVHPEYFVPISYNITKNDTNSIDEVANTFKKIYFDDKKITENSKDEFAIFTTDAGFKFAVDRTVRFMANNESKIFTYEFTYDGALNFIKTIMFLKSYSGACHADDLFYLFSPAFPMLVWPNNHAFTVKHRLVRLWSNFIKTGNPTPNDNDNLIGVQWPAYDSNKKYLDIGHDLNVKKDSDKLKIWHDFQKKFTNHG</sequence>
<reference evidence="8" key="1">
    <citation type="submission" date="2021-03" db="EMBL/GenBank/DDBJ databases">
        <title>Chromosome level genome of the anhydrobiotic midge Polypedilum vanderplanki.</title>
        <authorList>
            <person name="Yoshida Y."/>
            <person name="Kikawada T."/>
            <person name="Gusev O."/>
        </authorList>
    </citation>
    <scope>NUCLEOTIDE SEQUENCE</scope>
    <source>
        <strain evidence="8">NIAS01</strain>
        <tissue evidence="8">Whole body or cell culture</tissue>
    </source>
</reference>
<dbReference type="InterPro" id="IPR019826">
    <property type="entry name" value="Carboxylesterase_B_AS"/>
</dbReference>
<organism evidence="8 9">
    <name type="scientific">Polypedilum vanderplanki</name>
    <name type="common">Sleeping chironomid midge</name>
    <dbReference type="NCBI Taxonomy" id="319348"/>
    <lineage>
        <taxon>Eukaryota</taxon>
        <taxon>Metazoa</taxon>
        <taxon>Ecdysozoa</taxon>
        <taxon>Arthropoda</taxon>
        <taxon>Hexapoda</taxon>
        <taxon>Insecta</taxon>
        <taxon>Pterygota</taxon>
        <taxon>Neoptera</taxon>
        <taxon>Endopterygota</taxon>
        <taxon>Diptera</taxon>
        <taxon>Nematocera</taxon>
        <taxon>Chironomoidea</taxon>
        <taxon>Chironomidae</taxon>
        <taxon>Chironominae</taxon>
        <taxon>Polypedilum</taxon>
        <taxon>Polypedilum</taxon>
    </lineage>
</organism>
<dbReference type="EMBL" id="JADBJN010000004">
    <property type="protein sequence ID" value="KAG5668697.1"/>
    <property type="molecule type" value="Genomic_DNA"/>
</dbReference>
<dbReference type="InterPro" id="IPR029058">
    <property type="entry name" value="AB_hydrolase_fold"/>
</dbReference>
<evidence type="ECO:0000313" key="8">
    <source>
        <dbReference type="EMBL" id="KAG5668697.1"/>
    </source>
</evidence>
<keyword evidence="4" id="KW-1015">Disulfide bond</keyword>
<dbReference type="EC" id="3.1.1.-" evidence="6"/>
<dbReference type="GO" id="GO:0052689">
    <property type="term" value="F:carboxylic ester hydrolase activity"/>
    <property type="evidence" value="ECO:0007669"/>
    <property type="project" value="UniProtKB-KW"/>
</dbReference>
<keyword evidence="5" id="KW-0325">Glycoprotein</keyword>
<comment type="similarity">
    <text evidence="1 6">Belongs to the type-B carboxylesterase/lipase family.</text>
</comment>
<evidence type="ECO:0000256" key="5">
    <source>
        <dbReference type="ARBA" id="ARBA00023180"/>
    </source>
</evidence>
<evidence type="ECO:0000313" key="9">
    <source>
        <dbReference type="Proteomes" id="UP001107558"/>
    </source>
</evidence>
<dbReference type="OrthoDB" id="19653at2759"/>
<dbReference type="Gene3D" id="3.40.50.1820">
    <property type="entry name" value="alpha/beta hydrolase"/>
    <property type="match status" value="1"/>
</dbReference>
<feature type="domain" description="Carboxylesterase type B" evidence="7">
    <location>
        <begin position="16"/>
        <end position="525"/>
    </location>
</feature>
<dbReference type="SUPFAM" id="SSF53474">
    <property type="entry name" value="alpha/beta-Hydrolases"/>
    <property type="match status" value="1"/>
</dbReference>
<comment type="caution">
    <text evidence="8">The sequence shown here is derived from an EMBL/GenBank/DDBJ whole genome shotgun (WGS) entry which is preliminary data.</text>
</comment>
<accession>A0A9J6BFM5</accession>
<keyword evidence="3 6" id="KW-0378">Hydrolase</keyword>
<dbReference type="PROSITE" id="PS00122">
    <property type="entry name" value="CARBOXYLESTERASE_B_1"/>
    <property type="match status" value="1"/>
</dbReference>
<proteinExistence type="inferred from homology"/>
<keyword evidence="9" id="KW-1185">Reference proteome</keyword>
<evidence type="ECO:0000256" key="6">
    <source>
        <dbReference type="RuleBase" id="RU361235"/>
    </source>
</evidence>
<gene>
    <name evidence="8" type="ORF">PVAND_016626</name>
</gene>
<dbReference type="Pfam" id="PF00135">
    <property type="entry name" value="COesterase"/>
    <property type="match status" value="1"/>
</dbReference>
<evidence type="ECO:0000256" key="4">
    <source>
        <dbReference type="ARBA" id="ARBA00023157"/>
    </source>
</evidence>
<evidence type="ECO:0000256" key="3">
    <source>
        <dbReference type="ARBA" id="ARBA00022801"/>
    </source>
</evidence>
<dbReference type="AlphaFoldDB" id="A0A9J6BFM5"/>
<name>A0A9J6BFM5_POLVA</name>